<feature type="transmembrane region" description="Helical" evidence="9">
    <location>
        <begin position="247"/>
        <end position="266"/>
    </location>
</feature>
<proteinExistence type="predicted"/>
<evidence type="ECO:0000256" key="7">
    <source>
        <dbReference type="ARBA" id="ARBA00022989"/>
    </source>
</evidence>
<gene>
    <name evidence="11" type="ORF">NE675_08345</name>
</gene>
<feature type="transmembrane region" description="Helical" evidence="9">
    <location>
        <begin position="180"/>
        <end position="200"/>
    </location>
</feature>
<dbReference type="PROSITE" id="PS51104">
    <property type="entry name" value="PTS_EIIC_TYPE_2"/>
    <property type="match status" value="1"/>
</dbReference>
<keyword evidence="2" id="KW-0813">Transport</keyword>
<feature type="transmembrane region" description="Helical" evidence="9">
    <location>
        <begin position="422"/>
        <end position="440"/>
    </location>
</feature>
<comment type="subcellular location">
    <subcellularLocation>
        <location evidence="1">Cell membrane</location>
        <topology evidence="1">Multi-pass membrane protein</topology>
    </subcellularLocation>
</comment>
<feature type="transmembrane region" description="Helical" evidence="9">
    <location>
        <begin position="136"/>
        <end position="160"/>
    </location>
</feature>
<evidence type="ECO:0000256" key="2">
    <source>
        <dbReference type="ARBA" id="ARBA00022448"/>
    </source>
</evidence>
<dbReference type="InterPro" id="IPR013014">
    <property type="entry name" value="PTS_EIIC_2"/>
</dbReference>
<dbReference type="InterPro" id="IPR013853">
    <property type="entry name" value="EIIC-GAT"/>
</dbReference>
<keyword evidence="8 9" id="KW-0472">Membrane</keyword>
<feature type="transmembrane region" description="Helical" evidence="9">
    <location>
        <begin position="331"/>
        <end position="348"/>
    </location>
</feature>
<dbReference type="PIRSF" id="PIRSF006304">
    <property type="entry name" value="GatC"/>
    <property type="match status" value="1"/>
</dbReference>
<feature type="transmembrane region" description="Helical" evidence="9">
    <location>
        <begin position="355"/>
        <end position="373"/>
    </location>
</feature>
<feature type="transmembrane region" description="Helical" evidence="9">
    <location>
        <begin position="293"/>
        <end position="325"/>
    </location>
</feature>
<organism evidence="11 12">
    <name type="scientific">Megasphaera massiliensis</name>
    <dbReference type="NCBI Taxonomy" id="1232428"/>
    <lineage>
        <taxon>Bacteria</taxon>
        <taxon>Bacillati</taxon>
        <taxon>Bacillota</taxon>
        <taxon>Negativicutes</taxon>
        <taxon>Veillonellales</taxon>
        <taxon>Veillonellaceae</taxon>
        <taxon>Megasphaera</taxon>
    </lineage>
</organism>
<evidence type="ECO:0000256" key="3">
    <source>
        <dbReference type="ARBA" id="ARBA00022475"/>
    </source>
</evidence>
<evidence type="ECO:0000256" key="1">
    <source>
        <dbReference type="ARBA" id="ARBA00004651"/>
    </source>
</evidence>
<keyword evidence="4" id="KW-0762">Sugar transport</keyword>
<keyword evidence="6 9" id="KW-0812">Transmembrane</keyword>
<dbReference type="PANTHER" id="PTHR37324:SF2">
    <property type="entry name" value="PTS SYSTEM GALACTITOL-SPECIFIC EIIC COMPONENT"/>
    <property type="match status" value="1"/>
</dbReference>
<feature type="transmembrane region" description="Helical" evidence="9">
    <location>
        <begin position="12"/>
        <end position="31"/>
    </location>
</feature>
<evidence type="ECO:0000256" key="4">
    <source>
        <dbReference type="ARBA" id="ARBA00022597"/>
    </source>
</evidence>
<dbReference type="EMBL" id="JANGEW010000015">
    <property type="protein sequence ID" value="MCQ5343027.1"/>
    <property type="molecule type" value="Genomic_DNA"/>
</dbReference>
<keyword evidence="7 9" id="KW-1133">Transmembrane helix</keyword>
<dbReference type="Proteomes" id="UP001206692">
    <property type="component" value="Unassembled WGS sequence"/>
</dbReference>
<dbReference type="InterPro" id="IPR004703">
    <property type="entry name" value="PTS_sugar-sp_permease"/>
</dbReference>
<feature type="domain" description="PTS EIIC type-2" evidence="10">
    <location>
        <begin position="8"/>
        <end position="438"/>
    </location>
</feature>
<evidence type="ECO:0000313" key="12">
    <source>
        <dbReference type="Proteomes" id="UP001206692"/>
    </source>
</evidence>
<dbReference type="RefSeq" id="WP_062412394.1">
    <property type="nucleotide sequence ID" value="NZ_JAJCIO010000006.1"/>
</dbReference>
<feature type="transmembrane region" description="Helical" evidence="9">
    <location>
        <begin position="93"/>
        <end position="115"/>
    </location>
</feature>
<feature type="transmembrane region" description="Helical" evidence="9">
    <location>
        <begin position="221"/>
        <end position="241"/>
    </location>
</feature>
<keyword evidence="5" id="KW-0598">Phosphotransferase system</keyword>
<evidence type="ECO:0000259" key="10">
    <source>
        <dbReference type="PROSITE" id="PS51104"/>
    </source>
</evidence>
<accession>A0ABT1ST23</accession>
<name>A0ABT1ST23_9FIRM</name>
<feature type="transmembrane region" description="Helical" evidence="9">
    <location>
        <begin position="43"/>
        <end position="60"/>
    </location>
</feature>
<dbReference type="PANTHER" id="PTHR37324">
    <property type="entry name" value="PTS SYSTEM GALACTITOL-SPECIFIC EIIC COMPONENT"/>
    <property type="match status" value="1"/>
</dbReference>
<evidence type="ECO:0000256" key="8">
    <source>
        <dbReference type="ARBA" id="ARBA00023136"/>
    </source>
</evidence>
<dbReference type="Pfam" id="PF03611">
    <property type="entry name" value="EIIC-GAT"/>
    <property type="match status" value="1"/>
</dbReference>
<sequence length="450" mass="48164">MDFILNGVQFFVSLGPAVMLPIVIFIVGLILGQSAGKALRSGISIGIGFIGIGLVISLMLDNLAPAAQAMSANFGISMNLIDVGWPGMSPITWASQIALVAIPVAIAVNILMLALKLTRVVNIDIWNIWHFTFTGAIVNIATGSYVLGIVAVAIHAAYAFKMGDWFIPVTEDYFGLEGIAIPHGSTSWFGPVAVPINWLLDRIPVIKDIDINLTHIEKVMGHFGDPSVMGGIMGVIIGILAGYDIRGILTLGIQMAAVIVLMPQVVKHIMNGLLPISEVAKAKLQKRFAHSNFYIGLDCALLLGDPAVVTASLLFIPLTILIAAIVPGNQILPFGDLPTIGFFIAMAVGVHKGNLFRTVISGSVIMFMTIWIANQTIALQTTLAAHGGMLKNGASQIAALDQGGAPITYILEQAMNLTDLKGFLIIGIFYVFCLVFTYFWHKKEMAKLAE</sequence>
<evidence type="ECO:0000313" key="11">
    <source>
        <dbReference type="EMBL" id="MCQ5343027.1"/>
    </source>
</evidence>
<keyword evidence="3" id="KW-1003">Cell membrane</keyword>
<protein>
    <submittedName>
        <fullName evidence="11">PTS galactitol transporter subunit IIC</fullName>
    </submittedName>
</protein>
<reference evidence="11 12" key="1">
    <citation type="submission" date="2022-06" db="EMBL/GenBank/DDBJ databases">
        <title>Isolation of gut microbiota from human fecal samples.</title>
        <authorList>
            <person name="Pamer E.G."/>
            <person name="Barat B."/>
            <person name="Waligurski E."/>
            <person name="Medina S."/>
            <person name="Paddock L."/>
            <person name="Mostad J."/>
        </authorList>
    </citation>
    <scope>NUCLEOTIDE SEQUENCE [LARGE SCALE GENOMIC DNA]</scope>
    <source>
        <strain evidence="11 12">DFI.1.1</strain>
    </source>
</reference>
<evidence type="ECO:0000256" key="6">
    <source>
        <dbReference type="ARBA" id="ARBA00022692"/>
    </source>
</evidence>
<keyword evidence="12" id="KW-1185">Reference proteome</keyword>
<comment type="caution">
    <text evidence="11">The sequence shown here is derived from an EMBL/GenBank/DDBJ whole genome shotgun (WGS) entry which is preliminary data.</text>
</comment>
<evidence type="ECO:0000256" key="9">
    <source>
        <dbReference type="SAM" id="Phobius"/>
    </source>
</evidence>
<evidence type="ECO:0000256" key="5">
    <source>
        <dbReference type="ARBA" id="ARBA00022683"/>
    </source>
</evidence>